<evidence type="ECO:0000256" key="6">
    <source>
        <dbReference type="ARBA" id="ARBA00023136"/>
    </source>
</evidence>
<comment type="subcellular location">
    <subcellularLocation>
        <location evidence="1">Cell membrane</location>
        <topology evidence="1">Multi-pass membrane protein</topology>
    </subcellularLocation>
</comment>
<evidence type="ECO:0000259" key="10">
    <source>
        <dbReference type="Pfam" id="PF19040"/>
    </source>
</evidence>
<feature type="transmembrane region" description="Helical" evidence="8">
    <location>
        <begin position="259"/>
        <end position="278"/>
    </location>
</feature>
<keyword evidence="11" id="KW-0378">Hydrolase</keyword>
<protein>
    <submittedName>
        <fullName evidence="11">Peptidoglycan/LPS O-acetylase OafA/YrhL, contains acyltransferase and SGNH-hydrolase domains</fullName>
    </submittedName>
</protein>
<dbReference type="EMBL" id="FRDL01000006">
    <property type="protein sequence ID" value="SHN70190.1"/>
    <property type="molecule type" value="Genomic_DNA"/>
</dbReference>
<dbReference type="Gene3D" id="3.40.50.1110">
    <property type="entry name" value="SGNH hydrolase"/>
    <property type="match status" value="1"/>
</dbReference>
<evidence type="ECO:0000259" key="9">
    <source>
        <dbReference type="Pfam" id="PF01757"/>
    </source>
</evidence>
<dbReference type="STRING" id="1189325.SAMN04488119_10634"/>
<dbReference type="GO" id="GO:0016747">
    <property type="term" value="F:acyltransferase activity, transferring groups other than amino-acyl groups"/>
    <property type="evidence" value="ECO:0007669"/>
    <property type="project" value="InterPro"/>
</dbReference>
<dbReference type="RefSeq" id="WP_072747585.1">
    <property type="nucleotide sequence ID" value="NZ_FOHL01000006.1"/>
</dbReference>
<keyword evidence="12" id="KW-1185">Reference proteome</keyword>
<keyword evidence="2" id="KW-1003">Cell membrane</keyword>
<dbReference type="PANTHER" id="PTHR23028">
    <property type="entry name" value="ACETYLTRANSFERASE"/>
    <property type="match status" value="1"/>
</dbReference>
<feature type="transmembrane region" description="Helical" evidence="8">
    <location>
        <begin position="361"/>
        <end position="379"/>
    </location>
</feature>
<dbReference type="InterPro" id="IPR036514">
    <property type="entry name" value="SGNH_hydro_sf"/>
</dbReference>
<feature type="transmembrane region" description="Helical" evidence="8">
    <location>
        <begin position="89"/>
        <end position="108"/>
    </location>
</feature>
<reference evidence="11 12" key="1">
    <citation type="submission" date="2016-12" db="EMBL/GenBank/DDBJ databases">
        <authorList>
            <person name="Song W.-J."/>
            <person name="Kurnit D.M."/>
        </authorList>
    </citation>
    <scope>NUCLEOTIDE SEQUENCE [LARGE SCALE GENOMIC DNA]</scope>
    <source>
        <strain evidence="11 12">CGMCC 1.10808</strain>
    </source>
</reference>
<dbReference type="InterPro" id="IPR002656">
    <property type="entry name" value="Acyl_transf_3_dom"/>
</dbReference>
<dbReference type="Pfam" id="PF01757">
    <property type="entry name" value="Acyl_transf_3"/>
    <property type="match status" value="1"/>
</dbReference>
<dbReference type="OrthoDB" id="9796461at2"/>
<dbReference type="SUPFAM" id="SSF52266">
    <property type="entry name" value="SGNH hydrolase"/>
    <property type="match status" value="1"/>
</dbReference>
<feature type="domain" description="SGNH" evidence="10">
    <location>
        <begin position="430"/>
        <end position="648"/>
    </location>
</feature>
<dbReference type="GO" id="GO:0009103">
    <property type="term" value="P:lipopolysaccharide biosynthetic process"/>
    <property type="evidence" value="ECO:0007669"/>
    <property type="project" value="TreeGrafter"/>
</dbReference>
<keyword evidence="4 8" id="KW-0812">Transmembrane</keyword>
<feature type="transmembrane region" description="Helical" evidence="8">
    <location>
        <begin position="179"/>
        <end position="199"/>
    </location>
</feature>
<dbReference type="PANTHER" id="PTHR23028:SF53">
    <property type="entry name" value="ACYL_TRANSF_3 DOMAIN-CONTAINING PROTEIN"/>
    <property type="match status" value="1"/>
</dbReference>
<proteinExistence type="predicted"/>
<keyword evidence="3 11" id="KW-0808">Transferase</keyword>
<dbReference type="InterPro" id="IPR043968">
    <property type="entry name" value="SGNH"/>
</dbReference>
<feature type="transmembrane region" description="Helical" evidence="8">
    <location>
        <begin position="290"/>
        <end position="308"/>
    </location>
</feature>
<feature type="transmembrane region" description="Helical" evidence="8">
    <location>
        <begin position="233"/>
        <end position="253"/>
    </location>
</feature>
<evidence type="ECO:0000313" key="11">
    <source>
        <dbReference type="EMBL" id="SHN70190.1"/>
    </source>
</evidence>
<accession>A0A1M7THJ7</accession>
<evidence type="ECO:0000256" key="2">
    <source>
        <dbReference type="ARBA" id="ARBA00022475"/>
    </source>
</evidence>
<dbReference type="GO" id="GO:0016788">
    <property type="term" value="F:hydrolase activity, acting on ester bonds"/>
    <property type="evidence" value="ECO:0007669"/>
    <property type="project" value="UniProtKB-ARBA"/>
</dbReference>
<feature type="transmembrane region" description="Helical" evidence="8">
    <location>
        <begin position="328"/>
        <end position="345"/>
    </location>
</feature>
<gene>
    <name evidence="11" type="ORF">SAMN05216200_106169</name>
</gene>
<dbReference type="InterPro" id="IPR050879">
    <property type="entry name" value="Acyltransferase_3"/>
</dbReference>
<feature type="domain" description="Acyltransferase 3" evidence="9">
    <location>
        <begin position="23"/>
        <end position="340"/>
    </location>
</feature>
<evidence type="ECO:0000256" key="4">
    <source>
        <dbReference type="ARBA" id="ARBA00022692"/>
    </source>
</evidence>
<dbReference type="Proteomes" id="UP000184066">
    <property type="component" value="Unassembled WGS sequence"/>
</dbReference>
<keyword evidence="6 8" id="KW-0472">Membrane</keyword>
<feature type="transmembrane region" description="Helical" evidence="8">
    <location>
        <begin position="50"/>
        <end position="69"/>
    </location>
</feature>
<sequence>MKAFAPAPEGAERAPARPPYRPDIDGLRAAAVLGVVVYHAWPALLPGGYAGVDVFFVISGFLITGIIAAEMRAGAFSLTRFYERRFRRILPALFVMLAASTAAAWALLPPRELMEFSHALRGAAVFAANIALADLTDYFAGPAEMQPLLHTWSLGVEEQFYLVFPPLLWALLRLGHGRTLAALAALAAASFAMALWGVRTAPDNAFFLPHMRMWQLLAGALLALAAPRPSSDAAALALAGAGAALIAGAFVLLGPQAGFPGWPALAPTLGAALMIAAGGRANPVSLMLGARWPVAIGLASYSLYLWHWPLLAFARTLSDGPLEGWTRALLVAAAFALAFASWRWIERPFRARPPLLSRRAAFAWAAAGSAAFFALGWAGKVADGAPWRFDPALQAVYGARQAYFEGPGRACGARTGAIARATDPAEAAALACRIGAPEGPAQFVLWGDSLAMALQPALDEAGRALGAGGLALGRSACAPLPGFLRREDAKSRECLAFNARAMQIAAAPQIRAVVIVSALQSLLAGPQGPELRARLLDTVARLRAMGKQVVIVAPPPRPGFDVPQALGRALRFGRPAPEGPARAEAEAALAPLTEAMAAARALGALTVDSTPVFCARGRCDVAREGRALFADSLHPSPEGARLMTPAIARALAHALRATPQTQDDDP</sequence>
<name>A0A1M7THJ7_9RHOB</name>
<keyword evidence="7 11" id="KW-0012">Acyltransferase</keyword>
<dbReference type="GO" id="GO:0005886">
    <property type="term" value="C:plasma membrane"/>
    <property type="evidence" value="ECO:0007669"/>
    <property type="project" value="UniProtKB-SubCell"/>
</dbReference>
<evidence type="ECO:0000256" key="5">
    <source>
        <dbReference type="ARBA" id="ARBA00022989"/>
    </source>
</evidence>
<evidence type="ECO:0000256" key="1">
    <source>
        <dbReference type="ARBA" id="ARBA00004651"/>
    </source>
</evidence>
<evidence type="ECO:0000256" key="3">
    <source>
        <dbReference type="ARBA" id="ARBA00022679"/>
    </source>
</evidence>
<dbReference type="AlphaFoldDB" id="A0A1M7THJ7"/>
<dbReference type="Pfam" id="PF19040">
    <property type="entry name" value="SGNH"/>
    <property type="match status" value="1"/>
</dbReference>
<evidence type="ECO:0000256" key="8">
    <source>
        <dbReference type="SAM" id="Phobius"/>
    </source>
</evidence>
<organism evidence="11 12">
    <name type="scientific">Oceanicella actignis</name>
    <dbReference type="NCBI Taxonomy" id="1189325"/>
    <lineage>
        <taxon>Bacteria</taxon>
        <taxon>Pseudomonadati</taxon>
        <taxon>Pseudomonadota</taxon>
        <taxon>Alphaproteobacteria</taxon>
        <taxon>Rhodobacterales</taxon>
        <taxon>Paracoccaceae</taxon>
        <taxon>Oceanicella</taxon>
    </lineage>
</organism>
<evidence type="ECO:0000313" key="12">
    <source>
        <dbReference type="Proteomes" id="UP000184066"/>
    </source>
</evidence>
<evidence type="ECO:0000256" key="7">
    <source>
        <dbReference type="ARBA" id="ARBA00023315"/>
    </source>
</evidence>
<keyword evidence="5 8" id="KW-1133">Transmembrane helix</keyword>